<comment type="function">
    <text evidence="7">Catalyzes the oxidation of glucose 6-phosphate to 6-phosphogluconolactone.</text>
</comment>
<evidence type="ECO:0000256" key="6">
    <source>
        <dbReference type="ARBA" id="ARBA00023277"/>
    </source>
</evidence>
<evidence type="ECO:0000256" key="3">
    <source>
        <dbReference type="ARBA" id="ARBA00022526"/>
    </source>
</evidence>
<feature type="binding site" evidence="7">
    <location>
        <position position="233"/>
    </location>
    <ligand>
        <name>substrate</name>
    </ligand>
</feature>
<feature type="binding site" evidence="7">
    <location>
        <position position="47"/>
    </location>
    <ligand>
        <name>NADP(+)</name>
        <dbReference type="ChEBI" id="CHEBI:58349"/>
    </ligand>
</feature>
<dbReference type="EC" id="1.1.1.49" evidence="7"/>
<dbReference type="GO" id="GO:0004345">
    <property type="term" value="F:glucose-6-phosphate dehydrogenase activity"/>
    <property type="evidence" value="ECO:0007669"/>
    <property type="project" value="UniProtKB-UniRule"/>
</dbReference>
<gene>
    <name evidence="7" type="primary">zwf</name>
    <name evidence="10" type="ORF">PG2T_14380</name>
</gene>
<keyword evidence="4 7" id="KW-0521">NADP</keyword>
<evidence type="ECO:0000256" key="4">
    <source>
        <dbReference type="ARBA" id="ARBA00022857"/>
    </source>
</evidence>
<dbReference type="Gene3D" id="3.40.50.720">
    <property type="entry name" value="NAD(P)-binding Rossmann-like Domain"/>
    <property type="match status" value="1"/>
</dbReference>
<feature type="domain" description="Glucose-6-phosphate dehydrogenase NAD-binding" evidence="8">
    <location>
        <begin position="10"/>
        <end position="185"/>
    </location>
</feature>
<dbReference type="AlphaFoldDB" id="A0A1B1YWP1"/>
<dbReference type="RefSeq" id="WP_068807013.1">
    <property type="nucleotide sequence ID" value="NZ_CP014671.1"/>
</dbReference>
<keyword evidence="11" id="KW-1185">Reference proteome</keyword>
<evidence type="ECO:0000256" key="2">
    <source>
        <dbReference type="ARBA" id="ARBA00009975"/>
    </source>
</evidence>
<dbReference type="SUPFAM" id="SSF51735">
    <property type="entry name" value="NAD(P)-binding Rossmann-fold domains"/>
    <property type="match status" value="1"/>
</dbReference>
<dbReference type="InterPro" id="IPR022675">
    <property type="entry name" value="G6P_DH_C"/>
</dbReference>
<dbReference type="KEGG" id="gbi:PG2T_14380"/>
<dbReference type="InterPro" id="IPR022674">
    <property type="entry name" value="G6P_DH_NAD-bd"/>
</dbReference>
<protein>
    <recommendedName>
        <fullName evidence="7">Glucose-6-phosphate 1-dehydrogenase</fullName>
        <shortName evidence="7">G6PD</shortName>
        <ecNumber evidence="7">1.1.1.49</ecNumber>
    </recommendedName>
</protein>
<evidence type="ECO:0000259" key="9">
    <source>
        <dbReference type="Pfam" id="PF02781"/>
    </source>
</evidence>
<dbReference type="Pfam" id="PF00479">
    <property type="entry name" value="G6PD_N"/>
    <property type="match status" value="1"/>
</dbReference>
<dbReference type="PRINTS" id="PR00079">
    <property type="entry name" value="G6PDHDRGNASE"/>
</dbReference>
<dbReference type="OrthoDB" id="9802739at2"/>
<comment type="similarity">
    <text evidence="2 7">Belongs to the glucose-6-phosphate dehydrogenase family.</text>
</comment>
<feature type="binding site" evidence="7">
    <location>
        <position position="146"/>
    </location>
    <ligand>
        <name>NADP(+)</name>
        <dbReference type="ChEBI" id="CHEBI:58349"/>
    </ligand>
</feature>
<feature type="active site" description="Proton acceptor" evidence="7">
    <location>
        <position position="238"/>
    </location>
</feature>
<dbReference type="GO" id="GO:0050661">
    <property type="term" value="F:NADP binding"/>
    <property type="evidence" value="ECO:0007669"/>
    <property type="project" value="UniProtKB-UniRule"/>
</dbReference>
<proteinExistence type="inferred from homology"/>
<dbReference type="GO" id="GO:0006006">
    <property type="term" value="P:glucose metabolic process"/>
    <property type="evidence" value="ECO:0007669"/>
    <property type="project" value="UniProtKB-KW"/>
</dbReference>
<dbReference type="UniPathway" id="UPA00115">
    <property type="reaction ID" value="UER00408"/>
</dbReference>
<keyword evidence="5 7" id="KW-0560">Oxidoreductase</keyword>
<comment type="catalytic activity">
    <reaction evidence="7">
        <text>D-glucose 6-phosphate + NADP(+) = 6-phospho-D-glucono-1,5-lactone + NADPH + H(+)</text>
        <dbReference type="Rhea" id="RHEA:15841"/>
        <dbReference type="ChEBI" id="CHEBI:15378"/>
        <dbReference type="ChEBI" id="CHEBI:57783"/>
        <dbReference type="ChEBI" id="CHEBI:57955"/>
        <dbReference type="ChEBI" id="CHEBI:58349"/>
        <dbReference type="ChEBI" id="CHEBI:61548"/>
        <dbReference type="EC" id="1.1.1.49"/>
    </reaction>
</comment>
<dbReference type="GO" id="GO:0009051">
    <property type="term" value="P:pentose-phosphate shunt, oxidative branch"/>
    <property type="evidence" value="ECO:0007669"/>
    <property type="project" value="TreeGrafter"/>
</dbReference>
<dbReference type="PROSITE" id="PS00069">
    <property type="entry name" value="G6P_DEHYDROGENASE"/>
    <property type="match status" value="1"/>
</dbReference>
<keyword evidence="3 7" id="KW-0313">Glucose metabolism</keyword>
<dbReference type="Proteomes" id="UP000092952">
    <property type="component" value="Chromosome"/>
</dbReference>
<evidence type="ECO:0000259" key="8">
    <source>
        <dbReference type="Pfam" id="PF00479"/>
    </source>
</evidence>
<reference evidence="11" key="1">
    <citation type="submission" date="2016-03" db="EMBL/GenBank/DDBJ databases">
        <title>Complete genome sequence of Solimmundus cernigliae, representing a novel lineage of polycyclic aromatic hydrocarbon degraders within the Gammaproteobacteria.</title>
        <authorList>
            <person name="Singleton D.R."/>
            <person name="Dickey A.N."/>
            <person name="Scholl E.H."/>
            <person name="Wright F.A."/>
            <person name="Aitken M.D."/>
        </authorList>
    </citation>
    <scope>NUCLEOTIDE SEQUENCE [LARGE SCALE GENOMIC DNA]</scope>
    <source>
        <strain evidence="11">TR3.2</strain>
    </source>
</reference>
<dbReference type="Gene3D" id="3.30.360.10">
    <property type="entry name" value="Dihydrodipicolinate Reductase, domain 2"/>
    <property type="match status" value="1"/>
</dbReference>
<organism evidence="10 11">
    <name type="scientific">Immundisolibacter cernigliae</name>
    <dbReference type="NCBI Taxonomy" id="1810504"/>
    <lineage>
        <taxon>Bacteria</taxon>
        <taxon>Pseudomonadati</taxon>
        <taxon>Pseudomonadota</taxon>
        <taxon>Gammaproteobacteria</taxon>
        <taxon>Immundisolibacterales</taxon>
        <taxon>Immundisolibacteraceae</taxon>
        <taxon>Immundisolibacter</taxon>
    </lineage>
</organism>
<dbReference type="NCBIfam" id="TIGR00871">
    <property type="entry name" value="zwf"/>
    <property type="match status" value="1"/>
</dbReference>
<dbReference type="GO" id="GO:0005829">
    <property type="term" value="C:cytosol"/>
    <property type="evidence" value="ECO:0007669"/>
    <property type="project" value="TreeGrafter"/>
</dbReference>
<dbReference type="PANTHER" id="PTHR23429:SF0">
    <property type="entry name" value="GLUCOSE-6-PHOSPHATE 1-DEHYDROGENASE"/>
    <property type="match status" value="1"/>
</dbReference>
<dbReference type="EMBL" id="CP014671">
    <property type="protein sequence ID" value="ANX05250.1"/>
    <property type="molecule type" value="Genomic_DNA"/>
</dbReference>
<feature type="domain" description="Glucose-6-phosphate dehydrogenase C-terminal" evidence="9">
    <location>
        <begin position="187"/>
        <end position="484"/>
    </location>
</feature>
<comment type="caution">
    <text evidence="7">Lacks conserved residue(s) required for the propagation of feature annotation.</text>
</comment>
<feature type="binding site" evidence="7">
    <location>
        <position position="338"/>
    </location>
    <ligand>
        <name>substrate</name>
    </ligand>
</feature>
<dbReference type="SUPFAM" id="SSF55347">
    <property type="entry name" value="Glyceraldehyde-3-phosphate dehydrogenase-like, C-terminal domain"/>
    <property type="match status" value="1"/>
</dbReference>
<accession>A0A1B1YWP1</accession>
<feature type="binding site" evidence="7">
    <location>
        <position position="180"/>
    </location>
    <ligand>
        <name>substrate</name>
    </ligand>
</feature>
<dbReference type="PANTHER" id="PTHR23429">
    <property type="entry name" value="GLUCOSE-6-PHOSPHATE 1-DEHYDROGENASE G6PD"/>
    <property type="match status" value="1"/>
</dbReference>
<feature type="binding site" evidence="7">
    <location>
        <position position="214"/>
    </location>
    <ligand>
        <name>substrate</name>
    </ligand>
</feature>
<dbReference type="InterPro" id="IPR019796">
    <property type="entry name" value="G6P_DH_AS"/>
</dbReference>
<evidence type="ECO:0000313" key="10">
    <source>
        <dbReference type="EMBL" id="ANX05250.1"/>
    </source>
</evidence>
<name>A0A1B1YWP1_9GAMM</name>
<dbReference type="InterPro" id="IPR001282">
    <property type="entry name" value="G6P_DH"/>
</dbReference>
<keyword evidence="6 7" id="KW-0119">Carbohydrate metabolism</keyword>
<evidence type="ECO:0000313" key="11">
    <source>
        <dbReference type="Proteomes" id="UP000092952"/>
    </source>
</evidence>
<dbReference type="Pfam" id="PF02781">
    <property type="entry name" value="G6PD_C"/>
    <property type="match status" value="1"/>
</dbReference>
<evidence type="ECO:0000256" key="1">
    <source>
        <dbReference type="ARBA" id="ARBA00004937"/>
    </source>
</evidence>
<evidence type="ECO:0000256" key="7">
    <source>
        <dbReference type="HAMAP-Rule" id="MF_00966"/>
    </source>
</evidence>
<dbReference type="STRING" id="1810504.PG2T_14380"/>
<dbReference type="FunCoup" id="A0A1B1YWP1">
    <property type="interactions" value="432"/>
</dbReference>
<dbReference type="InParanoid" id="A0A1B1YWP1"/>
<evidence type="ECO:0000256" key="5">
    <source>
        <dbReference type="ARBA" id="ARBA00023002"/>
    </source>
</evidence>
<dbReference type="InterPro" id="IPR036291">
    <property type="entry name" value="NAD(P)-bd_dom_sf"/>
</dbReference>
<comment type="pathway">
    <text evidence="1 7">Carbohydrate degradation; pentose phosphate pathway; D-ribulose 5-phosphate from D-glucose 6-phosphate (oxidative stage): step 1/3.</text>
</comment>
<feature type="binding site" evidence="7">
    <location>
        <position position="176"/>
    </location>
    <ligand>
        <name>substrate</name>
    </ligand>
</feature>
<dbReference type="HAMAP" id="MF_00966">
    <property type="entry name" value="G6PD"/>
    <property type="match status" value="1"/>
</dbReference>
<sequence length="487" mass="54630">MSSLKDFDLIFFGATGDLALRKLLPALYYAFRDNKRPVGWRILGLARRGLSRDEYLGLLGDNCRQFIPATDFDDATWGEFCARIDYLPVDGTNPDGFSALPAWFQNRADRVRVFYLSTAARLFGPICEGLARHNLVTPLTRVVLEKPLGHDCASAEAINEAVGSIFPEQQIFRIDHYLGKEPVQNLLALRFGNSIFEPLWNRGSVRDVQITIAEQVGAEGRGEYYDPSGAMRDMVQSHMLQLLCIVAMEPPTSINADAVRDEKLKVLRALRPINAANIKEKTVRGQYRAGAVSGKPVPGYLDEPGIPPDSRTETYVAIKAEVDNWRWSGVPFFLRTGKRLPERMAEIVVNFHPVPHAILPQSASSGEANRLVIRLQPDEGVKLFLLVKVPGEGMRVKPVALDLDFAETFKHRQWEAYERLLMEVIQGNLTLFMRRDELAAAWRWVDPILEGWHALDEPPKPYTAGTWGPAAASALILRDGLAWREEA</sequence>
<dbReference type="PIRSF" id="PIRSF000110">
    <property type="entry name" value="G6PD"/>
    <property type="match status" value="1"/>
</dbReference>